<dbReference type="Pfam" id="PF03825">
    <property type="entry name" value="Nuc_H_symport"/>
    <property type="match status" value="1"/>
</dbReference>
<accession>A0A5C5YYZ4</accession>
<evidence type="ECO:0000256" key="2">
    <source>
        <dbReference type="ARBA" id="ARBA00022448"/>
    </source>
</evidence>
<evidence type="ECO:0000259" key="8">
    <source>
        <dbReference type="PROSITE" id="PS50850"/>
    </source>
</evidence>
<reference evidence="9 10" key="1">
    <citation type="submission" date="2019-02" db="EMBL/GenBank/DDBJ databases">
        <title>Deep-cultivation of Planctomycetes and their phenomic and genomic characterization uncovers novel biology.</title>
        <authorList>
            <person name="Wiegand S."/>
            <person name="Jogler M."/>
            <person name="Boedeker C."/>
            <person name="Pinto D."/>
            <person name="Vollmers J."/>
            <person name="Rivas-Marin E."/>
            <person name="Kohn T."/>
            <person name="Peeters S.H."/>
            <person name="Heuer A."/>
            <person name="Rast P."/>
            <person name="Oberbeckmann S."/>
            <person name="Bunk B."/>
            <person name="Jeske O."/>
            <person name="Meyerdierks A."/>
            <person name="Storesund J.E."/>
            <person name="Kallscheuer N."/>
            <person name="Luecker S."/>
            <person name="Lage O.M."/>
            <person name="Pohl T."/>
            <person name="Merkel B.J."/>
            <person name="Hornburger P."/>
            <person name="Mueller R.-W."/>
            <person name="Bruemmer F."/>
            <person name="Labrenz M."/>
            <person name="Spormann A.M."/>
            <person name="Op Den Camp H."/>
            <person name="Overmann J."/>
            <person name="Amann R."/>
            <person name="Jetten M.S.M."/>
            <person name="Mascher T."/>
            <person name="Medema M.H."/>
            <person name="Devos D.P."/>
            <person name="Kaster A.-K."/>
            <person name="Ovreas L."/>
            <person name="Rohde M."/>
            <person name="Galperin M.Y."/>
            <person name="Jogler C."/>
        </authorList>
    </citation>
    <scope>NUCLEOTIDE SEQUENCE [LARGE SCALE GENOMIC DNA]</scope>
    <source>
        <strain evidence="9 10">CA13</strain>
    </source>
</reference>
<keyword evidence="6 7" id="KW-0472">Membrane</keyword>
<comment type="subcellular location">
    <subcellularLocation>
        <location evidence="1">Cell membrane</location>
        <topology evidence="1">Multi-pass membrane protein</topology>
    </subcellularLocation>
</comment>
<feature type="transmembrane region" description="Helical" evidence="7">
    <location>
        <begin position="384"/>
        <end position="402"/>
    </location>
</feature>
<evidence type="ECO:0000313" key="10">
    <source>
        <dbReference type="Proteomes" id="UP000315010"/>
    </source>
</evidence>
<dbReference type="Proteomes" id="UP000315010">
    <property type="component" value="Unassembled WGS sequence"/>
</dbReference>
<feature type="domain" description="Major facilitator superfamily (MFS) profile" evidence="8">
    <location>
        <begin position="206"/>
        <end position="423"/>
    </location>
</feature>
<feature type="transmembrane region" description="Helical" evidence="7">
    <location>
        <begin position="345"/>
        <end position="364"/>
    </location>
</feature>
<feature type="transmembrane region" description="Helical" evidence="7">
    <location>
        <begin position="105"/>
        <end position="129"/>
    </location>
</feature>
<keyword evidence="10" id="KW-1185">Reference proteome</keyword>
<dbReference type="Gene3D" id="1.20.1250.20">
    <property type="entry name" value="MFS general substrate transporter like domains"/>
    <property type="match status" value="2"/>
</dbReference>
<evidence type="ECO:0000256" key="1">
    <source>
        <dbReference type="ARBA" id="ARBA00004651"/>
    </source>
</evidence>
<dbReference type="InterPro" id="IPR004740">
    <property type="entry name" value="Nuc_H_symport"/>
</dbReference>
<organism evidence="9 10">
    <name type="scientific">Novipirellula herctigrandis</name>
    <dbReference type="NCBI Taxonomy" id="2527986"/>
    <lineage>
        <taxon>Bacteria</taxon>
        <taxon>Pseudomonadati</taxon>
        <taxon>Planctomycetota</taxon>
        <taxon>Planctomycetia</taxon>
        <taxon>Pirellulales</taxon>
        <taxon>Pirellulaceae</taxon>
        <taxon>Novipirellula</taxon>
    </lineage>
</organism>
<keyword evidence="3" id="KW-1003">Cell membrane</keyword>
<feature type="transmembrane region" description="Helical" evidence="7">
    <location>
        <begin position="141"/>
        <end position="159"/>
    </location>
</feature>
<gene>
    <name evidence="9" type="primary">yegT_1</name>
    <name evidence="9" type="ORF">CA13_17220</name>
</gene>
<dbReference type="InterPro" id="IPR020846">
    <property type="entry name" value="MFS_dom"/>
</dbReference>
<dbReference type="PANTHER" id="PTHR23522">
    <property type="entry name" value="BLL5896 PROTEIN"/>
    <property type="match status" value="1"/>
</dbReference>
<feature type="transmembrane region" description="Helical" evidence="7">
    <location>
        <begin position="283"/>
        <end position="305"/>
    </location>
</feature>
<evidence type="ECO:0000256" key="3">
    <source>
        <dbReference type="ARBA" id="ARBA00022475"/>
    </source>
</evidence>
<protein>
    <submittedName>
        <fullName evidence="9">Putative nucleoside transporter YegT</fullName>
    </submittedName>
</protein>
<evidence type="ECO:0000256" key="5">
    <source>
        <dbReference type="ARBA" id="ARBA00022989"/>
    </source>
</evidence>
<dbReference type="EMBL" id="SJPJ01000001">
    <property type="protein sequence ID" value="TWT80309.1"/>
    <property type="molecule type" value="Genomic_DNA"/>
</dbReference>
<feature type="transmembrane region" description="Helical" evidence="7">
    <location>
        <begin position="253"/>
        <end position="276"/>
    </location>
</feature>
<dbReference type="SUPFAM" id="SSF103473">
    <property type="entry name" value="MFS general substrate transporter"/>
    <property type="match status" value="1"/>
</dbReference>
<evidence type="ECO:0000256" key="6">
    <source>
        <dbReference type="ARBA" id="ARBA00023136"/>
    </source>
</evidence>
<feature type="transmembrane region" description="Helical" evidence="7">
    <location>
        <begin position="311"/>
        <end position="333"/>
    </location>
</feature>
<evidence type="ECO:0000256" key="4">
    <source>
        <dbReference type="ARBA" id="ARBA00022692"/>
    </source>
</evidence>
<feature type="transmembrane region" description="Helical" evidence="7">
    <location>
        <begin position="171"/>
        <end position="191"/>
    </location>
</feature>
<feature type="transmembrane region" description="Helical" evidence="7">
    <location>
        <begin position="81"/>
        <end position="99"/>
    </location>
</feature>
<evidence type="ECO:0000313" key="9">
    <source>
        <dbReference type="EMBL" id="TWT80309.1"/>
    </source>
</evidence>
<dbReference type="PROSITE" id="PS50850">
    <property type="entry name" value="MFS"/>
    <property type="match status" value="1"/>
</dbReference>
<dbReference type="GO" id="GO:0005886">
    <property type="term" value="C:plasma membrane"/>
    <property type="evidence" value="ECO:0007669"/>
    <property type="project" value="UniProtKB-SubCell"/>
</dbReference>
<evidence type="ECO:0000256" key="7">
    <source>
        <dbReference type="SAM" id="Phobius"/>
    </source>
</evidence>
<dbReference type="InterPro" id="IPR036259">
    <property type="entry name" value="MFS_trans_sf"/>
</dbReference>
<name>A0A5C5YYZ4_9BACT</name>
<keyword evidence="5 7" id="KW-1133">Transmembrane helix</keyword>
<feature type="transmembrane region" description="Helical" evidence="7">
    <location>
        <begin position="21"/>
        <end position="41"/>
    </location>
</feature>
<dbReference type="PANTHER" id="PTHR23522:SF4">
    <property type="entry name" value="NUCLEOSIDE PERMEASE NUPG-RELATED"/>
    <property type="match status" value="1"/>
</dbReference>
<feature type="transmembrane region" description="Helical" evidence="7">
    <location>
        <begin position="221"/>
        <end position="241"/>
    </location>
</feature>
<comment type="caution">
    <text evidence="9">The sequence shown here is derived from an EMBL/GenBank/DDBJ whole genome shotgun (WGS) entry which is preliminary data.</text>
</comment>
<keyword evidence="4 7" id="KW-0812">Transmembrane</keyword>
<proteinExistence type="predicted"/>
<dbReference type="GO" id="GO:0015213">
    <property type="term" value="F:uridine transmembrane transporter activity"/>
    <property type="evidence" value="ECO:0007669"/>
    <property type="project" value="TreeGrafter"/>
</dbReference>
<sequence>MEPTLNENHTMSLKVRTQLSAMMFFQFMMLAVWFVPLAAYLDQNGVQGTFRALILSSMPLGCLVSPIIGMLADRHFAGQKLLFLLNLLGAILLAVAATVDDPTVIFILLLLQMLCYMPTWGLTSAIAMAHSPTEKFPQIRVFGSIGWVAAGLFSLVAIKLNLAEKFDGTNLPMYCGAATSLVGAMVALTLPDTPPKAKGQKASLVDVMGLRAFSLMKSFDFAVFIIVSLLVMIPFASYWSYGSQFLSDEGFEYITITMNWGQLAEMFFMLLIPLVLAKVGIRWAMVMGLIALVARYASFLLGDMFDMTELYFVAILVHGLIFGFFFVGGQIYIDKKAPVEIRAQAQGAIFLVTFGVGLLLGNFVNEWMIQQNTVEGVVSWAPVWKTMTIGSVALLVAFLLLFRGKDDVEEFSSSETPAVEAAS</sequence>
<keyword evidence="2" id="KW-0813">Transport</keyword>
<dbReference type="RefSeq" id="WP_419194062.1">
    <property type="nucleotide sequence ID" value="NZ_SJPJ01000001.1"/>
</dbReference>
<dbReference type="AlphaFoldDB" id="A0A5C5YYZ4"/>
<dbReference type="GO" id="GO:0015212">
    <property type="term" value="F:cytidine transmembrane transporter activity"/>
    <property type="evidence" value="ECO:0007669"/>
    <property type="project" value="TreeGrafter"/>
</dbReference>
<feature type="transmembrane region" description="Helical" evidence="7">
    <location>
        <begin position="53"/>
        <end position="72"/>
    </location>
</feature>